<evidence type="ECO:0000256" key="1">
    <source>
        <dbReference type="ARBA" id="ARBA00022785"/>
    </source>
</evidence>
<evidence type="ECO:0000313" key="3">
    <source>
        <dbReference type="Proteomes" id="UP000192936"/>
    </source>
</evidence>
<evidence type="ECO:0000313" key="2">
    <source>
        <dbReference type="EMBL" id="SMF34047.1"/>
    </source>
</evidence>
<dbReference type="Proteomes" id="UP000192936">
    <property type="component" value="Unassembled WGS sequence"/>
</dbReference>
<dbReference type="InterPro" id="IPR018317">
    <property type="entry name" value="QueC"/>
</dbReference>
<keyword evidence="1" id="KW-0671">Queuosine biosynthesis</keyword>
<name>A0A1X7EHJ3_9PROT</name>
<reference evidence="2 3" key="1">
    <citation type="submission" date="2017-04" db="EMBL/GenBank/DDBJ databases">
        <authorList>
            <person name="Afonso C.L."/>
            <person name="Miller P.J."/>
            <person name="Scott M.A."/>
            <person name="Spackman E."/>
            <person name="Goraichik I."/>
            <person name="Dimitrov K.M."/>
            <person name="Suarez D.L."/>
            <person name="Swayne D.E."/>
        </authorList>
    </citation>
    <scope>NUCLEOTIDE SEQUENCE [LARGE SCALE GENOMIC DNA]</scope>
    <source>
        <strain evidence="2 3">A2P</strain>
    </source>
</reference>
<dbReference type="AlphaFoldDB" id="A0A1X7EHJ3"/>
<sequence>MNIDMKLQGAHVKNLRVIESGQKLGSSSLKDTAIAEIGREISFDTEALNAFDIRGCQPHHYDLLVLSAAIEFADRKWKRPKSWVRNFHVTIPVVDLANWRRPLVINTLERVLKHLTCDLWQFNFVQAKSLSPIGSRQIHFDFGKNKALAIAYSDGLDSRAVSALCGDINEVLCIRVAKKRQRRKEGDSPFSQLPFEVKGHRGEESSFRSRGFQFAAVTAIASQLANVERIVVPESGQGALSPVLAPLYVTYPDYRNHPTFFRKMEQFIAAVLGHRVKFEQPRLWFTKGQTLREFLGLQGKTSKHLESTRSCWQKRRVVNVPGKKQCGLCAACLLRRLSLHAAGVNDAPNNYVVSNLGASDVIKALDSVSRKADRELMINYGSVGARHFQKLANMANWTDDDLRVHVSEISTALGADYKETLKNLRSLLATHAEEWHSFVAVQGRDSFLMSWTQGERYG</sequence>
<dbReference type="Gene3D" id="3.40.50.620">
    <property type="entry name" value="HUPs"/>
    <property type="match status" value="1"/>
</dbReference>
<dbReference type="Pfam" id="PF06508">
    <property type="entry name" value="QueC"/>
    <property type="match status" value="1"/>
</dbReference>
<dbReference type="RefSeq" id="WP_085084178.1">
    <property type="nucleotide sequence ID" value="NZ_FXAK01000002.1"/>
</dbReference>
<organism evidence="2 3">
    <name type="scientific">Azospirillum oryzae</name>
    <dbReference type="NCBI Taxonomy" id="286727"/>
    <lineage>
        <taxon>Bacteria</taxon>
        <taxon>Pseudomonadati</taxon>
        <taxon>Pseudomonadota</taxon>
        <taxon>Alphaproteobacteria</taxon>
        <taxon>Rhodospirillales</taxon>
        <taxon>Azospirillaceae</taxon>
        <taxon>Azospirillum</taxon>
    </lineage>
</organism>
<gene>
    <name evidence="2" type="ORF">SAMN02982917_1705</name>
</gene>
<dbReference type="InterPro" id="IPR014729">
    <property type="entry name" value="Rossmann-like_a/b/a_fold"/>
</dbReference>
<protein>
    <submittedName>
        <fullName evidence="2">7-cyano-7-deazaguanine synthase (Queuosine biosynthesis)</fullName>
    </submittedName>
</protein>
<dbReference type="STRING" id="286727.SAMN02982917_1705"/>
<dbReference type="SUPFAM" id="SSF52402">
    <property type="entry name" value="Adenine nucleotide alpha hydrolases-like"/>
    <property type="match status" value="1"/>
</dbReference>
<dbReference type="GO" id="GO:0008616">
    <property type="term" value="P:tRNA queuosine(34) biosynthetic process"/>
    <property type="evidence" value="ECO:0007669"/>
    <property type="project" value="UniProtKB-KW"/>
</dbReference>
<accession>A0A1X7EHJ3</accession>
<dbReference type="EMBL" id="FXAK01000002">
    <property type="protein sequence ID" value="SMF34047.1"/>
    <property type="molecule type" value="Genomic_DNA"/>
</dbReference>
<proteinExistence type="predicted"/>